<proteinExistence type="predicted"/>
<dbReference type="Gene3D" id="3.40.630.30">
    <property type="match status" value="1"/>
</dbReference>
<reference evidence="3" key="1">
    <citation type="journal article" date="2019" name="Int. J. Syst. Evol. Microbiol.">
        <title>The Global Catalogue of Microorganisms (GCM) 10K type strain sequencing project: providing services to taxonomists for standard genome sequencing and annotation.</title>
        <authorList>
            <consortium name="The Broad Institute Genomics Platform"/>
            <consortium name="The Broad Institute Genome Sequencing Center for Infectious Disease"/>
            <person name="Wu L."/>
            <person name="Ma J."/>
        </authorList>
    </citation>
    <scope>NUCLEOTIDE SEQUENCE [LARGE SCALE GENOMIC DNA]</scope>
    <source>
        <strain evidence="3">CGMCC 1.15399</strain>
    </source>
</reference>
<dbReference type="RefSeq" id="WP_246651452.1">
    <property type="nucleotide sequence ID" value="NZ_JAHKRM010000009.1"/>
</dbReference>
<dbReference type="GO" id="GO:0016746">
    <property type="term" value="F:acyltransferase activity"/>
    <property type="evidence" value="ECO:0007669"/>
    <property type="project" value="UniProtKB-KW"/>
</dbReference>
<keyword evidence="3" id="KW-1185">Reference proteome</keyword>
<protein>
    <submittedName>
        <fullName evidence="2">GNAT family N-acetyltransferase</fullName>
        <ecNumber evidence="2">2.3.-.-</ecNumber>
    </submittedName>
</protein>
<sequence>MPRDQGSCWLGGMSELRTDRLILRRWRDSDLEPWAAMNADPEVREHLGDLLTREQSDASVSRFQAEFDQRGYGWWAVEVEATGEFIGFAGLDAVDDYMPFTGVEIGWRLARSAWGQGYATEAALTVLAHGFDALELPEILAVTTATNLRSQAVMRRIGMTRDPADDFDDPTEPEGPLRPNVLYRIARSARI</sequence>
<comment type="caution">
    <text evidence="2">The sequence shown here is derived from an EMBL/GenBank/DDBJ whole genome shotgun (WGS) entry which is preliminary data.</text>
</comment>
<accession>A0ABW4GJ10</accession>
<dbReference type="EMBL" id="JBHUCM010000024">
    <property type="protein sequence ID" value="MFD1541102.1"/>
    <property type="molecule type" value="Genomic_DNA"/>
</dbReference>
<dbReference type="PROSITE" id="PS51186">
    <property type="entry name" value="GNAT"/>
    <property type="match status" value="1"/>
</dbReference>
<feature type="domain" description="N-acetyltransferase" evidence="1">
    <location>
        <begin position="21"/>
        <end position="188"/>
    </location>
</feature>
<dbReference type="SUPFAM" id="SSF55729">
    <property type="entry name" value="Acyl-CoA N-acyltransferases (Nat)"/>
    <property type="match status" value="1"/>
</dbReference>
<dbReference type="Pfam" id="PF13302">
    <property type="entry name" value="Acetyltransf_3"/>
    <property type="match status" value="1"/>
</dbReference>
<keyword evidence="2" id="KW-0012">Acyltransferase</keyword>
<evidence type="ECO:0000259" key="1">
    <source>
        <dbReference type="PROSITE" id="PS51186"/>
    </source>
</evidence>
<dbReference type="PANTHER" id="PTHR43792:SF1">
    <property type="entry name" value="N-ACETYLTRANSFERASE DOMAIN-CONTAINING PROTEIN"/>
    <property type="match status" value="1"/>
</dbReference>
<dbReference type="InterPro" id="IPR016181">
    <property type="entry name" value="Acyl_CoA_acyltransferase"/>
</dbReference>
<dbReference type="InterPro" id="IPR000182">
    <property type="entry name" value="GNAT_dom"/>
</dbReference>
<organism evidence="2 3">
    <name type="scientific">Nonomuraea guangzhouensis</name>
    <dbReference type="NCBI Taxonomy" id="1291555"/>
    <lineage>
        <taxon>Bacteria</taxon>
        <taxon>Bacillati</taxon>
        <taxon>Actinomycetota</taxon>
        <taxon>Actinomycetes</taxon>
        <taxon>Streptosporangiales</taxon>
        <taxon>Streptosporangiaceae</taxon>
        <taxon>Nonomuraea</taxon>
    </lineage>
</organism>
<evidence type="ECO:0000313" key="2">
    <source>
        <dbReference type="EMBL" id="MFD1541102.1"/>
    </source>
</evidence>
<dbReference type="Proteomes" id="UP001597097">
    <property type="component" value="Unassembled WGS sequence"/>
</dbReference>
<dbReference type="InterPro" id="IPR051531">
    <property type="entry name" value="N-acetyltransferase"/>
</dbReference>
<evidence type="ECO:0000313" key="3">
    <source>
        <dbReference type="Proteomes" id="UP001597097"/>
    </source>
</evidence>
<name>A0ABW4GJ10_9ACTN</name>
<gene>
    <name evidence="2" type="ORF">ACFSJ0_28890</name>
</gene>
<dbReference type="PANTHER" id="PTHR43792">
    <property type="entry name" value="GNAT FAMILY, PUTATIVE (AFU_ORTHOLOGUE AFUA_3G00765)-RELATED-RELATED"/>
    <property type="match status" value="1"/>
</dbReference>
<keyword evidence="2" id="KW-0808">Transferase</keyword>
<dbReference type="EC" id="2.3.-.-" evidence="2"/>